<proteinExistence type="predicted"/>
<dbReference type="Proteomes" id="UP000005237">
    <property type="component" value="Unassembled WGS sequence"/>
</dbReference>
<dbReference type="EnsemblMetazoa" id="CJA39113.1">
    <property type="protein sequence ID" value="CJA39113.1"/>
    <property type="gene ID" value="WBGene00214960"/>
</dbReference>
<reference evidence="1" key="2">
    <citation type="submission" date="2022-06" db="UniProtKB">
        <authorList>
            <consortium name="EnsemblMetazoa"/>
        </authorList>
    </citation>
    <scope>IDENTIFICATION</scope>
    <source>
        <strain evidence="1">DF5081</strain>
    </source>
</reference>
<sequence length="77" mass="8897">MAKNIQKNVVYEALQPMDAERMERMEEGNLRNEEKVNSELPLCENVAPPPYEKLEILTANSQEQEEVSIVFKPNIHV</sequence>
<reference evidence="2" key="1">
    <citation type="submission" date="2010-08" db="EMBL/GenBank/DDBJ databases">
        <authorList>
            <consortium name="Caenorhabditis japonica Sequencing Consortium"/>
            <person name="Wilson R.K."/>
        </authorList>
    </citation>
    <scope>NUCLEOTIDE SEQUENCE [LARGE SCALE GENOMIC DNA]</scope>
    <source>
        <strain evidence="2">DF5081</strain>
    </source>
</reference>
<name>A0A8R1EPF8_CAEJA</name>
<evidence type="ECO:0000313" key="2">
    <source>
        <dbReference type="Proteomes" id="UP000005237"/>
    </source>
</evidence>
<dbReference type="AlphaFoldDB" id="A0A8R1EPF8"/>
<protein>
    <submittedName>
        <fullName evidence="1">Uncharacterized protein</fullName>
    </submittedName>
</protein>
<keyword evidence="2" id="KW-1185">Reference proteome</keyword>
<accession>A0A8R1EPF8</accession>
<organism evidence="1 2">
    <name type="scientific">Caenorhabditis japonica</name>
    <dbReference type="NCBI Taxonomy" id="281687"/>
    <lineage>
        <taxon>Eukaryota</taxon>
        <taxon>Metazoa</taxon>
        <taxon>Ecdysozoa</taxon>
        <taxon>Nematoda</taxon>
        <taxon>Chromadorea</taxon>
        <taxon>Rhabditida</taxon>
        <taxon>Rhabditina</taxon>
        <taxon>Rhabditomorpha</taxon>
        <taxon>Rhabditoidea</taxon>
        <taxon>Rhabditidae</taxon>
        <taxon>Peloderinae</taxon>
        <taxon>Caenorhabditis</taxon>
    </lineage>
</organism>
<evidence type="ECO:0000313" key="1">
    <source>
        <dbReference type="EnsemblMetazoa" id="CJA39113.1"/>
    </source>
</evidence>